<dbReference type="EMBL" id="BJXB01000016">
    <property type="protein sequence ID" value="GEM47885.1"/>
    <property type="molecule type" value="Genomic_DNA"/>
</dbReference>
<reference evidence="2 3" key="1">
    <citation type="submission" date="2019-07" db="EMBL/GenBank/DDBJ databases">
        <title>Whole genome shotgun sequence of Deinococcus cellulosilyticus NBRC 106333.</title>
        <authorList>
            <person name="Hosoyama A."/>
            <person name="Uohara A."/>
            <person name="Ohji S."/>
            <person name="Ichikawa N."/>
        </authorList>
    </citation>
    <scope>NUCLEOTIDE SEQUENCE [LARGE SCALE GENOMIC DNA]</scope>
    <source>
        <strain evidence="2 3">NBRC 106333</strain>
    </source>
</reference>
<keyword evidence="3" id="KW-1185">Reference proteome</keyword>
<evidence type="ECO:0000256" key="1">
    <source>
        <dbReference type="SAM" id="MobiDB-lite"/>
    </source>
</evidence>
<evidence type="ECO:0000313" key="3">
    <source>
        <dbReference type="Proteomes" id="UP000321306"/>
    </source>
</evidence>
<name>A0A511N4W6_DEIC1</name>
<accession>A0A511N4W6</accession>
<evidence type="ECO:0000313" key="2">
    <source>
        <dbReference type="EMBL" id="GEM47885.1"/>
    </source>
</evidence>
<gene>
    <name evidence="2" type="ORF">DC3_35200</name>
</gene>
<comment type="caution">
    <text evidence="2">The sequence shown here is derived from an EMBL/GenBank/DDBJ whole genome shotgun (WGS) entry which is preliminary data.</text>
</comment>
<feature type="region of interest" description="Disordered" evidence="1">
    <location>
        <begin position="24"/>
        <end position="45"/>
    </location>
</feature>
<sequence length="45" mass="5078">MEYLVLLFLLLPLANLLVEHFEKPAPQADPQSPRRFGSPQAVESD</sequence>
<dbReference type="AlphaFoldDB" id="A0A511N4W6"/>
<protein>
    <submittedName>
        <fullName evidence="2">Uncharacterized protein</fullName>
    </submittedName>
</protein>
<dbReference type="Proteomes" id="UP000321306">
    <property type="component" value="Unassembled WGS sequence"/>
</dbReference>
<organism evidence="2 3">
    <name type="scientific">Deinococcus cellulosilyticus (strain DSM 18568 / NBRC 106333 / KACC 11606 / 5516J-15)</name>
    <dbReference type="NCBI Taxonomy" id="1223518"/>
    <lineage>
        <taxon>Bacteria</taxon>
        <taxon>Thermotogati</taxon>
        <taxon>Deinococcota</taxon>
        <taxon>Deinococci</taxon>
        <taxon>Deinococcales</taxon>
        <taxon>Deinococcaceae</taxon>
        <taxon>Deinococcus</taxon>
    </lineage>
</organism>
<dbReference type="RefSeq" id="WP_186816097.1">
    <property type="nucleotide sequence ID" value="NZ_BJXB01000016.1"/>
</dbReference>
<proteinExistence type="predicted"/>